<evidence type="ECO:0000256" key="2">
    <source>
        <dbReference type="ARBA" id="ARBA00022737"/>
    </source>
</evidence>
<evidence type="ECO:0000259" key="6">
    <source>
        <dbReference type="Pfam" id="PF03160"/>
    </source>
</evidence>
<gene>
    <name evidence="7" type="ORF">EKG83_19035</name>
</gene>
<sequence length="333" mass="34895">MKSRSWRARSTRPWTGWKRRCWATCSTTPAPGTPAAPSAPPRTAPARDWSRPSPWPRRTGHNRSTTGTPYQCPRKVSRPRGTGPMMRWAVVGTVSAAVALGVAPAAVAGGACEVGIADTKVYEGTKEGAKVKMVFTVTATPGCTGAVGFRTVDAGGEGWASTPADYEAVDTVLQVVDGKAEQAQVWVVPDQATEPDEKVQVQLHDGKGLTVARPDAVGTILDDEGLVLEPHGGRIYWDVDRQYVEVPAGINAIARVPITARFRTADGTAVGGTHYVPVPDGVITFAEGADGAVVRVPLLPGAAADPGAYFVVEVFDPSAGTVGTPRVVVPVTP</sequence>
<dbReference type="Gene3D" id="2.60.40.2030">
    <property type="match status" value="2"/>
</dbReference>
<name>A0A5Q0GYX3_SACSY</name>
<dbReference type="OrthoDB" id="3683192at2"/>
<keyword evidence="5" id="KW-0812">Transmembrane</keyword>
<organism evidence="7 8">
    <name type="scientific">Saccharothrix syringae</name>
    <name type="common">Nocardiopsis syringae</name>
    <dbReference type="NCBI Taxonomy" id="103733"/>
    <lineage>
        <taxon>Bacteria</taxon>
        <taxon>Bacillati</taxon>
        <taxon>Actinomycetota</taxon>
        <taxon>Actinomycetes</taxon>
        <taxon>Pseudonocardiales</taxon>
        <taxon>Pseudonocardiaceae</taxon>
        <taxon>Saccharothrix</taxon>
    </lineage>
</organism>
<keyword evidence="1" id="KW-0732">Signal</keyword>
<reference evidence="8" key="1">
    <citation type="journal article" date="2021" name="Curr. Microbiol.">
        <title>Complete genome of nocamycin-producing strain Saccharothrix syringae NRRL B-16468 reveals the biosynthetic potential for secondary metabolites.</title>
        <authorList>
            <person name="Mo X."/>
            <person name="Yang S."/>
        </authorList>
    </citation>
    <scope>NUCLEOTIDE SEQUENCE [LARGE SCALE GENOMIC DNA]</scope>
    <source>
        <strain evidence="8">ATCC 51364 / DSM 43886 / JCM 6844 / KCTC 9398 / NBRC 14523 / NRRL B-16468 / INA 2240</strain>
    </source>
</reference>
<dbReference type="Proteomes" id="UP000325787">
    <property type="component" value="Chromosome"/>
</dbReference>
<evidence type="ECO:0000256" key="5">
    <source>
        <dbReference type="SAM" id="Phobius"/>
    </source>
</evidence>
<feature type="compositionally biased region" description="Pro residues" evidence="4">
    <location>
        <begin position="31"/>
        <end position="43"/>
    </location>
</feature>
<keyword evidence="5" id="KW-1133">Transmembrane helix</keyword>
<accession>A0A5Q0GYX3</accession>
<keyword evidence="8" id="KW-1185">Reference proteome</keyword>
<evidence type="ECO:0000313" key="7">
    <source>
        <dbReference type="EMBL" id="QFZ19257.1"/>
    </source>
</evidence>
<evidence type="ECO:0000313" key="8">
    <source>
        <dbReference type="Proteomes" id="UP000325787"/>
    </source>
</evidence>
<dbReference type="KEGG" id="ssyi:EKG83_19035"/>
<feature type="domain" description="Calx-beta" evidence="6">
    <location>
        <begin position="123"/>
        <end position="208"/>
    </location>
</feature>
<dbReference type="SUPFAM" id="SSF141072">
    <property type="entry name" value="CalX-like"/>
    <property type="match status" value="2"/>
</dbReference>
<proteinExistence type="predicted"/>
<dbReference type="InterPro" id="IPR038081">
    <property type="entry name" value="CalX-like_sf"/>
</dbReference>
<dbReference type="Pfam" id="PF03160">
    <property type="entry name" value="Calx-beta"/>
    <property type="match status" value="2"/>
</dbReference>
<evidence type="ECO:0000256" key="3">
    <source>
        <dbReference type="ARBA" id="ARBA00022837"/>
    </source>
</evidence>
<keyword evidence="2" id="KW-0677">Repeat</keyword>
<protein>
    <recommendedName>
        <fullName evidence="6">Calx-beta domain-containing protein</fullName>
    </recommendedName>
</protein>
<feature type="transmembrane region" description="Helical" evidence="5">
    <location>
        <begin position="88"/>
        <end position="111"/>
    </location>
</feature>
<feature type="domain" description="Calx-beta" evidence="6">
    <location>
        <begin position="259"/>
        <end position="321"/>
    </location>
</feature>
<keyword evidence="5" id="KW-0472">Membrane</keyword>
<dbReference type="AlphaFoldDB" id="A0A5Q0GYX3"/>
<feature type="region of interest" description="Disordered" evidence="4">
    <location>
        <begin position="25"/>
        <end position="81"/>
    </location>
</feature>
<keyword evidence="3" id="KW-0106">Calcium</keyword>
<dbReference type="EMBL" id="CP034550">
    <property type="protein sequence ID" value="QFZ19257.1"/>
    <property type="molecule type" value="Genomic_DNA"/>
</dbReference>
<dbReference type="GO" id="GO:0016020">
    <property type="term" value="C:membrane"/>
    <property type="evidence" value="ECO:0007669"/>
    <property type="project" value="InterPro"/>
</dbReference>
<evidence type="ECO:0000256" key="4">
    <source>
        <dbReference type="SAM" id="MobiDB-lite"/>
    </source>
</evidence>
<dbReference type="InterPro" id="IPR003644">
    <property type="entry name" value="Calx_beta"/>
</dbReference>
<evidence type="ECO:0000256" key="1">
    <source>
        <dbReference type="ARBA" id="ARBA00022729"/>
    </source>
</evidence>
<dbReference type="GO" id="GO:0007154">
    <property type="term" value="P:cell communication"/>
    <property type="evidence" value="ECO:0007669"/>
    <property type="project" value="InterPro"/>
</dbReference>